<reference evidence="2" key="1">
    <citation type="submission" date="2013-09" db="EMBL/GenBank/DDBJ databases">
        <title>Corchorus olitorius genome sequencing.</title>
        <authorList>
            <person name="Alam M."/>
            <person name="Haque M.S."/>
            <person name="Islam M.S."/>
            <person name="Emdad E.M."/>
            <person name="Islam M.M."/>
            <person name="Ahmed B."/>
            <person name="Halim A."/>
            <person name="Hossen Q.M.M."/>
            <person name="Hossain M.Z."/>
            <person name="Ahmed R."/>
            <person name="Khan M.M."/>
            <person name="Islam R."/>
            <person name="Rashid M.M."/>
            <person name="Khan S.A."/>
            <person name="Rahman M.S."/>
            <person name="Alam M."/>
            <person name="Yahiya A.S."/>
            <person name="Khan M.S."/>
            <person name="Azam M.S."/>
            <person name="Haque T."/>
            <person name="Lashkar M.Z.H."/>
            <person name="Akhand A.I."/>
            <person name="Morshed G."/>
            <person name="Roy S."/>
            <person name="Uddin K.S."/>
            <person name="Rabeya T."/>
            <person name="Hossain A.S."/>
            <person name="Chowdhury A."/>
            <person name="Snigdha A.R."/>
            <person name="Mortoza M.S."/>
            <person name="Matin S.A."/>
            <person name="Hoque S.M.E."/>
            <person name="Islam M.K."/>
            <person name="Roy D.K."/>
            <person name="Haider R."/>
            <person name="Moosa M.M."/>
            <person name="Elias S.M."/>
            <person name="Hasan A.M."/>
            <person name="Jahan S."/>
            <person name="Shafiuddin M."/>
            <person name="Mahmood N."/>
            <person name="Shommy N.S."/>
        </authorList>
    </citation>
    <scope>NUCLEOTIDE SEQUENCE [LARGE SCALE GENOMIC DNA]</scope>
    <source>
        <strain evidence="2">cv. O-4</strain>
    </source>
</reference>
<protein>
    <submittedName>
        <fullName evidence="1">Uncharacterized protein</fullName>
    </submittedName>
</protein>
<dbReference type="AlphaFoldDB" id="A0A1R3ISL4"/>
<gene>
    <name evidence="1" type="ORF">COLO4_21551</name>
</gene>
<comment type="caution">
    <text evidence="1">The sequence shown here is derived from an EMBL/GenBank/DDBJ whole genome shotgun (WGS) entry which is preliminary data.</text>
</comment>
<accession>A0A1R3ISL4</accession>
<organism evidence="1 2">
    <name type="scientific">Corchorus olitorius</name>
    <dbReference type="NCBI Taxonomy" id="93759"/>
    <lineage>
        <taxon>Eukaryota</taxon>
        <taxon>Viridiplantae</taxon>
        <taxon>Streptophyta</taxon>
        <taxon>Embryophyta</taxon>
        <taxon>Tracheophyta</taxon>
        <taxon>Spermatophyta</taxon>
        <taxon>Magnoliopsida</taxon>
        <taxon>eudicotyledons</taxon>
        <taxon>Gunneridae</taxon>
        <taxon>Pentapetalae</taxon>
        <taxon>rosids</taxon>
        <taxon>malvids</taxon>
        <taxon>Malvales</taxon>
        <taxon>Malvaceae</taxon>
        <taxon>Grewioideae</taxon>
        <taxon>Apeibeae</taxon>
        <taxon>Corchorus</taxon>
    </lineage>
</organism>
<evidence type="ECO:0000313" key="1">
    <source>
        <dbReference type="EMBL" id="OMO85576.1"/>
    </source>
</evidence>
<sequence length="29" mass="3327">MAWNDLFFGENLIKPVDPKKGSIVKHLKT</sequence>
<dbReference type="Proteomes" id="UP000187203">
    <property type="component" value="Unassembled WGS sequence"/>
</dbReference>
<dbReference type="EMBL" id="AWUE01017691">
    <property type="protein sequence ID" value="OMO85576.1"/>
    <property type="molecule type" value="Genomic_DNA"/>
</dbReference>
<keyword evidence="2" id="KW-1185">Reference proteome</keyword>
<name>A0A1R3ISL4_9ROSI</name>
<evidence type="ECO:0000313" key="2">
    <source>
        <dbReference type="Proteomes" id="UP000187203"/>
    </source>
</evidence>
<proteinExistence type="predicted"/>